<name>A0AA85KJT0_TRIRE</name>
<reference evidence="2" key="2">
    <citation type="submission" date="2023-11" db="UniProtKB">
        <authorList>
            <consortium name="WormBaseParasite"/>
        </authorList>
    </citation>
    <scope>IDENTIFICATION</scope>
</reference>
<dbReference type="WBParaSite" id="TREG1_93110.1">
    <property type="protein sequence ID" value="TREG1_93110.1"/>
    <property type="gene ID" value="TREG1_93110"/>
</dbReference>
<accession>A0AA85KJT0</accession>
<evidence type="ECO:0000313" key="2">
    <source>
        <dbReference type="WBParaSite" id="TREG1_93110.1"/>
    </source>
</evidence>
<proteinExistence type="predicted"/>
<dbReference type="Proteomes" id="UP000050795">
    <property type="component" value="Unassembled WGS sequence"/>
</dbReference>
<organism evidence="1 2">
    <name type="scientific">Trichobilharzia regenti</name>
    <name type="common">Nasal bird schistosome</name>
    <dbReference type="NCBI Taxonomy" id="157069"/>
    <lineage>
        <taxon>Eukaryota</taxon>
        <taxon>Metazoa</taxon>
        <taxon>Spiralia</taxon>
        <taxon>Lophotrochozoa</taxon>
        <taxon>Platyhelminthes</taxon>
        <taxon>Trematoda</taxon>
        <taxon>Digenea</taxon>
        <taxon>Strigeidida</taxon>
        <taxon>Schistosomatoidea</taxon>
        <taxon>Schistosomatidae</taxon>
        <taxon>Trichobilharzia</taxon>
    </lineage>
</organism>
<evidence type="ECO:0000313" key="1">
    <source>
        <dbReference type="Proteomes" id="UP000050795"/>
    </source>
</evidence>
<protein>
    <recommendedName>
        <fullName evidence="3">GIY-YIG domain-containing protein</fullName>
    </recommendedName>
</protein>
<dbReference type="AlphaFoldDB" id="A0AA85KJT0"/>
<keyword evidence="1" id="KW-1185">Reference proteome</keyword>
<evidence type="ECO:0008006" key="3">
    <source>
        <dbReference type="Google" id="ProtNLM"/>
    </source>
</evidence>
<reference evidence="1" key="1">
    <citation type="submission" date="2022-06" db="EMBL/GenBank/DDBJ databases">
        <authorList>
            <person name="Berger JAMES D."/>
            <person name="Berger JAMES D."/>
        </authorList>
    </citation>
    <scope>NUCLEOTIDE SEQUENCE [LARGE SCALE GENOMIC DNA]</scope>
</reference>
<sequence length="213" mass="24550">MSKKKKKKYQTLLKLSSNTATPRTLSTKSTLTLSMFTNVFRKHGLQQLSFHIDGSETSDDARRVLRKIDFGVFLKASNIMQSNLFYVKDHIEKDSLSNYVQKIKCLQCDAIYIGQISRKIKIRRSEHCSGSVRPRRNQVELKKLQKSSAICGILHATESGHKIDFDNIEITIHKKRFRNLEEGLISSKTFHIKFYSNCLVNRNDGLKQNATRL</sequence>